<dbReference type="Gene3D" id="3.50.50.60">
    <property type="entry name" value="FAD/NAD(P)-binding domain"/>
    <property type="match status" value="1"/>
</dbReference>
<protein>
    <submittedName>
        <fullName evidence="6">Monoamine oxidase</fullName>
    </submittedName>
</protein>
<dbReference type="PROSITE" id="PS51257">
    <property type="entry name" value="PROKAR_LIPOPROTEIN"/>
    <property type="match status" value="1"/>
</dbReference>
<dbReference type="AlphaFoldDB" id="A0A316F4A8"/>
<dbReference type="Pfam" id="PF01593">
    <property type="entry name" value="Amino_oxidase"/>
    <property type="match status" value="1"/>
</dbReference>
<keyword evidence="7" id="KW-1185">Reference proteome</keyword>
<feature type="binding site" evidence="4">
    <location>
        <position position="238"/>
    </location>
    <ligand>
        <name>FAD</name>
        <dbReference type="ChEBI" id="CHEBI:57692"/>
    </ligand>
</feature>
<name>A0A316F4A8_9ACTN</name>
<sequence>MTNQRYRSVDVVVVGAGLAGLSCAHVLSGRGVDVLVCEARDRVGGRTDSVVVDGETVDLGGQFIGPGQDRAYALAEELGVPVFPTYTSGVHLAEDDSGRIRGFRGRVPRLGGLSLLDFAQAEARFERLARTVDVEAPWRSRQAEWLDSQSLAVWIRRTLRTAGGRRLFSTAARLLWACEPSELSLLHALFYARAAGSLRTAMAIEGGAQQDLLDGGAHALAVRLADRLGDRVRLRVPVRRITYGGDGVVVAVESGETFRAARVVVAVPPTLAGRIVYDPPLPAARDGLTQRLAMGATIKCMVVYPEPFWRAAGLSGYALSLRGPLAAVADSSSPSGRCGVLVSVLEGATARRLGGRPAAERRSVVLEQLAQLFGPGAAHPAAYIERDWSAEPYTRGAYAALFPPGAWTQYGPALRAPVGPIHWAGSETATRWYGYIDGAIRSGEAAATAVTSM</sequence>
<evidence type="ECO:0000313" key="6">
    <source>
        <dbReference type="EMBL" id="PWK40446.1"/>
    </source>
</evidence>
<comment type="cofactor">
    <cofactor evidence="1">
        <name>FAD</name>
        <dbReference type="ChEBI" id="CHEBI:57692"/>
    </cofactor>
</comment>
<dbReference type="EMBL" id="QGGR01000019">
    <property type="protein sequence ID" value="PWK40446.1"/>
    <property type="molecule type" value="Genomic_DNA"/>
</dbReference>
<organism evidence="6 7">
    <name type="scientific">Actinoplanes xinjiangensis</name>
    <dbReference type="NCBI Taxonomy" id="512350"/>
    <lineage>
        <taxon>Bacteria</taxon>
        <taxon>Bacillati</taxon>
        <taxon>Actinomycetota</taxon>
        <taxon>Actinomycetes</taxon>
        <taxon>Micromonosporales</taxon>
        <taxon>Micromonosporaceae</taxon>
        <taxon>Actinoplanes</taxon>
    </lineage>
</organism>
<feature type="binding site" evidence="4">
    <location>
        <begin position="38"/>
        <end position="39"/>
    </location>
    <ligand>
        <name>FAD</name>
        <dbReference type="ChEBI" id="CHEBI:57692"/>
    </ligand>
</feature>
<dbReference type="InterPro" id="IPR001613">
    <property type="entry name" value="Flavin_amine_oxidase"/>
</dbReference>
<comment type="caution">
    <text evidence="6">The sequence shown here is derived from an EMBL/GenBank/DDBJ whole genome shotgun (WGS) entry which is preliminary data.</text>
</comment>
<evidence type="ECO:0000256" key="2">
    <source>
        <dbReference type="ARBA" id="ARBA00005995"/>
    </source>
</evidence>
<evidence type="ECO:0000259" key="5">
    <source>
        <dbReference type="Pfam" id="PF01593"/>
    </source>
</evidence>
<dbReference type="GO" id="GO:0016491">
    <property type="term" value="F:oxidoreductase activity"/>
    <property type="evidence" value="ECO:0007669"/>
    <property type="project" value="UniProtKB-KW"/>
</dbReference>
<dbReference type="Gene3D" id="1.10.405.10">
    <property type="entry name" value="Guanine Nucleotide Dissociation Inhibitor, domain 1"/>
    <property type="match status" value="1"/>
</dbReference>
<evidence type="ECO:0000256" key="3">
    <source>
        <dbReference type="ARBA" id="ARBA00023002"/>
    </source>
</evidence>
<dbReference type="Gene3D" id="3.90.660.10">
    <property type="match status" value="1"/>
</dbReference>
<dbReference type="PANTHER" id="PTHR43563">
    <property type="entry name" value="AMINE OXIDASE"/>
    <property type="match status" value="1"/>
</dbReference>
<feature type="domain" description="Amine oxidase" evidence="5">
    <location>
        <begin position="18"/>
        <end position="450"/>
    </location>
</feature>
<dbReference type="Proteomes" id="UP000245697">
    <property type="component" value="Unassembled WGS sequence"/>
</dbReference>
<dbReference type="SUPFAM" id="SSF54373">
    <property type="entry name" value="FAD-linked reductases, C-terminal domain"/>
    <property type="match status" value="1"/>
</dbReference>
<evidence type="ECO:0000256" key="4">
    <source>
        <dbReference type="PIRSR" id="PIRSR601613-1"/>
    </source>
</evidence>
<accession>A0A316F4A8</accession>
<dbReference type="PANTHER" id="PTHR43563:SF1">
    <property type="entry name" value="AMINE OXIDASE [FLAVIN-CONTAINING] B"/>
    <property type="match status" value="1"/>
</dbReference>
<feature type="binding site" evidence="4">
    <location>
        <position position="427"/>
    </location>
    <ligand>
        <name>FAD</name>
        <dbReference type="ChEBI" id="CHEBI:57692"/>
    </ligand>
</feature>
<dbReference type="RefSeq" id="WP_109599749.1">
    <property type="nucleotide sequence ID" value="NZ_BONA01000072.1"/>
</dbReference>
<proteinExistence type="inferred from homology"/>
<dbReference type="SUPFAM" id="SSF51905">
    <property type="entry name" value="FAD/NAD(P)-binding domain"/>
    <property type="match status" value="1"/>
</dbReference>
<evidence type="ECO:0000313" key="7">
    <source>
        <dbReference type="Proteomes" id="UP000245697"/>
    </source>
</evidence>
<dbReference type="PRINTS" id="PR00757">
    <property type="entry name" value="AMINEOXDASEF"/>
</dbReference>
<evidence type="ECO:0000256" key="1">
    <source>
        <dbReference type="ARBA" id="ARBA00001974"/>
    </source>
</evidence>
<dbReference type="InterPro" id="IPR002937">
    <property type="entry name" value="Amino_oxidase"/>
</dbReference>
<gene>
    <name evidence="6" type="ORF">BC793_11931</name>
</gene>
<comment type="similarity">
    <text evidence="2">Belongs to the flavin monoamine oxidase family.</text>
</comment>
<dbReference type="InterPro" id="IPR050703">
    <property type="entry name" value="Flavin_MAO"/>
</dbReference>
<dbReference type="OrthoDB" id="337830at2"/>
<reference evidence="6 7" key="1">
    <citation type="submission" date="2018-05" db="EMBL/GenBank/DDBJ databases">
        <title>Genomic Encyclopedia of Archaeal and Bacterial Type Strains, Phase II (KMG-II): from individual species to whole genera.</title>
        <authorList>
            <person name="Goeker M."/>
        </authorList>
    </citation>
    <scope>NUCLEOTIDE SEQUENCE [LARGE SCALE GENOMIC DNA]</scope>
    <source>
        <strain evidence="6 7">DSM 45184</strain>
    </source>
</reference>
<keyword evidence="3" id="KW-0560">Oxidoreductase</keyword>
<dbReference type="InterPro" id="IPR036188">
    <property type="entry name" value="FAD/NAD-bd_sf"/>
</dbReference>